<dbReference type="Pfam" id="PF10397">
    <property type="entry name" value="ADSL_C"/>
    <property type="match status" value="1"/>
</dbReference>
<dbReference type="Proteomes" id="UP000697710">
    <property type="component" value="Unassembled WGS sequence"/>
</dbReference>
<dbReference type="GO" id="GO:0004018">
    <property type="term" value="F:N6-(1,2-dicarboxyethyl)AMP AMP-lyase (fumarate-forming) activity"/>
    <property type="evidence" value="ECO:0007669"/>
    <property type="project" value="TreeGrafter"/>
</dbReference>
<dbReference type="Gene3D" id="1.10.40.30">
    <property type="entry name" value="Fumarase/aspartase (C-terminal domain)"/>
    <property type="match status" value="1"/>
</dbReference>
<dbReference type="FunFam" id="1.10.40.30:FF:000007">
    <property type="entry name" value="Adenylosuccinate lyase"/>
    <property type="match status" value="1"/>
</dbReference>
<dbReference type="InterPro" id="IPR000362">
    <property type="entry name" value="Fumarate_lyase_fam"/>
</dbReference>
<dbReference type="PANTHER" id="PTHR43172">
    <property type="entry name" value="ADENYLOSUCCINATE LYASE"/>
    <property type="match status" value="1"/>
</dbReference>
<name>A0A956M2B1_UNCEI</name>
<dbReference type="GO" id="GO:0044208">
    <property type="term" value="P:'de novo' AMP biosynthetic process"/>
    <property type="evidence" value="ECO:0007669"/>
    <property type="project" value="TreeGrafter"/>
</dbReference>
<gene>
    <name evidence="3" type="ORF">KC729_16635</name>
</gene>
<dbReference type="EMBL" id="JAGQHR010000646">
    <property type="protein sequence ID" value="MCA9729317.1"/>
    <property type="molecule type" value="Genomic_DNA"/>
</dbReference>
<sequence>DELRRHRRRLELAREDMRVGKISGAVGTHAHVPPDVEEEACTELGLVAAPASTQIIQRDRHAFFLSVLAGIGSTIDKFAVEIRHLARTEVREAEEPFKKGNQGSSAMPHKRNPILCERIAGLARVLRANAHAAFENVALWHERDISHSSVERVILPDSLILVDYLIDRLAFVLDGLRVFPDRMRANLEGSGGLVYSQRVLLALTEALGSREAAYQVVQSNAMQVWEEGGSLEQRLAADASVQQHLSANQLAELFDPQYYLRNLEGVYQRSLARAWEEG</sequence>
<dbReference type="InterPro" id="IPR020557">
    <property type="entry name" value="Fumarate_lyase_CS"/>
</dbReference>
<dbReference type="PROSITE" id="PS00163">
    <property type="entry name" value="FUMARATE_LYASES"/>
    <property type="match status" value="1"/>
</dbReference>
<organism evidence="3 4">
    <name type="scientific">Eiseniibacteriota bacterium</name>
    <dbReference type="NCBI Taxonomy" id="2212470"/>
    <lineage>
        <taxon>Bacteria</taxon>
        <taxon>Candidatus Eiseniibacteriota</taxon>
    </lineage>
</organism>
<evidence type="ECO:0000313" key="4">
    <source>
        <dbReference type="Proteomes" id="UP000697710"/>
    </source>
</evidence>
<dbReference type="Gene3D" id="1.20.200.10">
    <property type="entry name" value="Fumarase/aspartase (Central domain)"/>
    <property type="match status" value="1"/>
</dbReference>
<proteinExistence type="predicted"/>
<dbReference type="GO" id="GO:0005829">
    <property type="term" value="C:cytosol"/>
    <property type="evidence" value="ECO:0007669"/>
    <property type="project" value="TreeGrafter"/>
</dbReference>
<evidence type="ECO:0000259" key="2">
    <source>
        <dbReference type="SMART" id="SM00998"/>
    </source>
</evidence>
<dbReference type="PRINTS" id="PR00149">
    <property type="entry name" value="FUMRATELYASE"/>
</dbReference>
<protein>
    <submittedName>
        <fullName evidence="3">Adenylosuccinate lyase</fullName>
    </submittedName>
</protein>
<comment type="caution">
    <text evidence="3">The sequence shown here is derived from an EMBL/GenBank/DDBJ whole genome shotgun (WGS) entry which is preliminary data.</text>
</comment>
<dbReference type="AlphaFoldDB" id="A0A956M2B1"/>
<dbReference type="Pfam" id="PF00206">
    <property type="entry name" value="Lyase_1"/>
    <property type="match status" value="1"/>
</dbReference>
<accession>A0A956M2B1</accession>
<keyword evidence="1 3" id="KW-0456">Lyase</keyword>
<dbReference type="InterPro" id="IPR008948">
    <property type="entry name" value="L-Aspartase-like"/>
</dbReference>
<reference evidence="3" key="1">
    <citation type="submission" date="2020-04" db="EMBL/GenBank/DDBJ databases">
        <authorList>
            <person name="Zhang T."/>
        </authorList>
    </citation>
    <scope>NUCLEOTIDE SEQUENCE</scope>
    <source>
        <strain evidence="3">HKST-UBA01</strain>
    </source>
</reference>
<feature type="non-terminal residue" evidence="3">
    <location>
        <position position="1"/>
    </location>
</feature>
<evidence type="ECO:0000256" key="1">
    <source>
        <dbReference type="ARBA" id="ARBA00023239"/>
    </source>
</evidence>
<feature type="domain" description="Adenylosuccinate lyase C-terminal" evidence="2">
    <location>
        <begin position="191"/>
        <end position="271"/>
    </location>
</feature>
<dbReference type="PANTHER" id="PTHR43172:SF1">
    <property type="entry name" value="ADENYLOSUCCINATE LYASE"/>
    <property type="match status" value="1"/>
</dbReference>
<evidence type="ECO:0000313" key="3">
    <source>
        <dbReference type="EMBL" id="MCA9729317.1"/>
    </source>
</evidence>
<dbReference type="SMART" id="SM00998">
    <property type="entry name" value="ADSL_C"/>
    <property type="match status" value="1"/>
</dbReference>
<dbReference type="InterPro" id="IPR022761">
    <property type="entry name" value="Fumarate_lyase_N"/>
</dbReference>
<dbReference type="SUPFAM" id="SSF48557">
    <property type="entry name" value="L-aspartase-like"/>
    <property type="match status" value="1"/>
</dbReference>
<reference evidence="3" key="2">
    <citation type="journal article" date="2021" name="Microbiome">
        <title>Successional dynamics and alternative stable states in a saline activated sludge microbial community over 9 years.</title>
        <authorList>
            <person name="Wang Y."/>
            <person name="Ye J."/>
            <person name="Ju F."/>
            <person name="Liu L."/>
            <person name="Boyd J.A."/>
            <person name="Deng Y."/>
            <person name="Parks D.H."/>
            <person name="Jiang X."/>
            <person name="Yin X."/>
            <person name="Woodcroft B.J."/>
            <person name="Tyson G.W."/>
            <person name="Hugenholtz P."/>
            <person name="Polz M.F."/>
            <person name="Zhang T."/>
        </authorList>
    </citation>
    <scope>NUCLEOTIDE SEQUENCE</scope>
    <source>
        <strain evidence="3">HKST-UBA01</strain>
    </source>
</reference>
<dbReference type="InterPro" id="IPR019468">
    <property type="entry name" value="AdenyloSucc_lyase_C"/>
</dbReference>
<dbReference type="GO" id="GO:0070626">
    <property type="term" value="F:(S)-2-(5-amino-1-(5-phospho-D-ribosyl)imidazole-4-carboxamido) succinate lyase (fumarate-forming) activity"/>
    <property type="evidence" value="ECO:0007669"/>
    <property type="project" value="TreeGrafter"/>
</dbReference>